<evidence type="ECO:0000256" key="2">
    <source>
        <dbReference type="ARBA" id="ARBA00001946"/>
    </source>
</evidence>
<protein>
    <recommendedName>
        <fullName evidence="4 14">Phosphoribosylamine--glycine ligase</fullName>
        <ecNumber evidence="4 14">6.3.4.13</ecNumber>
    </recommendedName>
    <alternativeName>
        <fullName evidence="14">GARS</fullName>
    </alternativeName>
    <alternativeName>
        <fullName evidence="12 14">Glycinamide ribonucleotide synthetase</fullName>
    </alternativeName>
    <alternativeName>
        <fullName evidence="13 14">Phosphoribosylglycinamide synthetase</fullName>
    </alternativeName>
</protein>
<dbReference type="Pfam" id="PF02843">
    <property type="entry name" value="GARS_C"/>
    <property type="match status" value="1"/>
</dbReference>
<comment type="caution">
    <text evidence="17">The sequence shown here is derived from an EMBL/GenBank/DDBJ whole genome shotgun (WGS) entry which is preliminary data.</text>
</comment>
<keyword evidence="6" id="KW-0479">Metal-binding</keyword>
<comment type="catalytic activity">
    <reaction evidence="14">
        <text>5-phospho-beta-D-ribosylamine + glycine + ATP = N(1)-(5-phospho-beta-D-ribosyl)glycinamide + ADP + phosphate + H(+)</text>
        <dbReference type="Rhea" id="RHEA:17453"/>
        <dbReference type="ChEBI" id="CHEBI:15378"/>
        <dbReference type="ChEBI" id="CHEBI:30616"/>
        <dbReference type="ChEBI" id="CHEBI:43474"/>
        <dbReference type="ChEBI" id="CHEBI:57305"/>
        <dbReference type="ChEBI" id="CHEBI:58681"/>
        <dbReference type="ChEBI" id="CHEBI:143788"/>
        <dbReference type="ChEBI" id="CHEBI:456216"/>
        <dbReference type="EC" id="6.3.4.13"/>
    </reaction>
</comment>
<reference evidence="17" key="1">
    <citation type="submission" date="2021-04" db="EMBL/GenBank/DDBJ databases">
        <title>Genome seq and assembly of Bacillus sp.</title>
        <authorList>
            <person name="Chhetri G."/>
        </authorList>
    </citation>
    <scope>NUCLEOTIDE SEQUENCE</scope>
    <source>
        <strain evidence="17">RG28</strain>
    </source>
</reference>
<dbReference type="NCBIfam" id="TIGR00877">
    <property type="entry name" value="purD"/>
    <property type="match status" value="1"/>
</dbReference>
<dbReference type="InterPro" id="IPR020560">
    <property type="entry name" value="PRibGlycinamide_synth_C-dom"/>
</dbReference>
<dbReference type="GO" id="GO:0046872">
    <property type="term" value="F:metal ion binding"/>
    <property type="evidence" value="ECO:0007669"/>
    <property type="project" value="UniProtKB-KW"/>
</dbReference>
<dbReference type="SUPFAM" id="SSF56059">
    <property type="entry name" value="Glutathione synthetase ATP-binding domain-like"/>
    <property type="match status" value="1"/>
</dbReference>
<dbReference type="GO" id="GO:0005524">
    <property type="term" value="F:ATP binding"/>
    <property type="evidence" value="ECO:0007669"/>
    <property type="project" value="UniProtKB-UniRule"/>
</dbReference>
<evidence type="ECO:0000256" key="3">
    <source>
        <dbReference type="ARBA" id="ARBA00005174"/>
    </source>
</evidence>
<dbReference type="InterPro" id="IPR000115">
    <property type="entry name" value="PRibGlycinamide_synth"/>
</dbReference>
<comment type="cofactor">
    <cofactor evidence="1">
        <name>Mn(2+)</name>
        <dbReference type="ChEBI" id="CHEBI:29035"/>
    </cofactor>
</comment>
<dbReference type="FunFam" id="3.40.50.20:FF:000006">
    <property type="entry name" value="Phosphoribosylamine--glycine ligase, chloroplastic"/>
    <property type="match status" value="1"/>
</dbReference>
<dbReference type="AlphaFoldDB" id="A0A940SK07"/>
<comment type="cofactor">
    <cofactor evidence="2">
        <name>Mg(2+)</name>
        <dbReference type="ChEBI" id="CHEBI:18420"/>
    </cofactor>
</comment>
<dbReference type="Gene3D" id="3.30.1490.20">
    <property type="entry name" value="ATP-grasp fold, A domain"/>
    <property type="match status" value="1"/>
</dbReference>
<evidence type="ECO:0000313" key="18">
    <source>
        <dbReference type="Proteomes" id="UP000682134"/>
    </source>
</evidence>
<keyword evidence="9 15" id="KW-0067">ATP-binding</keyword>
<dbReference type="EC" id="6.3.4.13" evidence="4 14"/>
<keyword evidence="18" id="KW-1185">Reference proteome</keyword>
<dbReference type="GO" id="GO:0009113">
    <property type="term" value="P:purine nucleobase biosynthetic process"/>
    <property type="evidence" value="ECO:0007669"/>
    <property type="project" value="InterPro"/>
</dbReference>
<dbReference type="Proteomes" id="UP000682134">
    <property type="component" value="Unassembled WGS sequence"/>
</dbReference>
<evidence type="ECO:0000256" key="14">
    <source>
        <dbReference type="HAMAP-Rule" id="MF_00138"/>
    </source>
</evidence>
<dbReference type="Pfam" id="PF02844">
    <property type="entry name" value="GARS_N"/>
    <property type="match status" value="1"/>
</dbReference>
<evidence type="ECO:0000256" key="10">
    <source>
        <dbReference type="ARBA" id="ARBA00023211"/>
    </source>
</evidence>
<evidence type="ECO:0000256" key="7">
    <source>
        <dbReference type="ARBA" id="ARBA00022741"/>
    </source>
</evidence>
<keyword evidence="10" id="KW-0464">Manganese</keyword>
<dbReference type="SUPFAM" id="SSF52440">
    <property type="entry name" value="PreATP-grasp domain"/>
    <property type="match status" value="1"/>
</dbReference>
<dbReference type="FunFam" id="3.30.470.20:FF:000018">
    <property type="entry name" value="Trifunctional purine biosynthetic protein adenosine-3"/>
    <property type="match status" value="1"/>
</dbReference>
<dbReference type="InterPro" id="IPR013815">
    <property type="entry name" value="ATP_grasp_subdomain_1"/>
</dbReference>
<dbReference type="Gene3D" id="3.30.470.20">
    <property type="entry name" value="ATP-grasp fold, B domain"/>
    <property type="match status" value="1"/>
</dbReference>
<evidence type="ECO:0000256" key="1">
    <source>
        <dbReference type="ARBA" id="ARBA00001936"/>
    </source>
</evidence>
<dbReference type="InterPro" id="IPR016185">
    <property type="entry name" value="PreATP-grasp_dom_sf"/>
</dbReference>
<dbReference type="Gene3D" id="3.90.600.10">
    <property type="entry name" value="Phosphoribosylglycinamide synthetase, C-terminal domain"/>
    <property type="match status" value="1"/>
</dbReference>
<dbReference type="FunFam" id="3.90.600.10:FF:000001">
    <property type="entry name" value="Trifunctional purine biosynthetic protein adenosine-3"/>
    <property type="match status" value="1"/>
</dbReference>
<evidence type="ECO:0000256" key="8">
    <source>
        <dbReference type="ARBA" id="ARBA00022755"/>
    </source>
</evidence>
<evidence type="ECO:0000313" key="17">
    <source>
        <dbReference type="EMBL" id="MBP0726001.1"/>
    </source>
</evidence>
<name>A0A940SK07_9BACI</name>
<dbReference type="InterPro" id="IPR011761">
    <property type="entry name" value="ATP-grasp"/>
</dbReference>
<evidence type="ECO:0000256" key="9">
    <source>
        <dbReference type="ARBA" id="ARBA00022840"/>
    </source>
</evidence>
<organism evidence="17 18">
    <name type="scientific">Gottfriedia endophytica</name>
    <dbReference type="NCBI Taxonomy" id="2820819"/>
    <lineage>
        <taxon>Bacteria</taxon>
        <taxon>Bacillati</taxon>
        <taxon>Bacillota</taxon>
        <taxon>Bacilli</taxon>
        <taxon>Bacillales</taxon>
        <taxon>Bacillaceae</taxon>
        <taxon>Gottfriedia</taxon>
    </lineage>
</organism>
<keyword evidence="5 14" id="KW-0436">Ligase</keyword>
<sequence>MKVLVIGRGGREHTIAWKVSQSDQVTEVFVAPGNNGMTDVATLLNIDESNHKELIEFAKKEKIDLTIVGPEVPLMNGIVNDFQEEGLLIFGPTKEAAIIEGSKSFTKDLMKKYHVPTANYETFTGFEAAKAYVQKVGAPIVIKADGLAAGKGVVVAMTEEEAIVSLHDMLLDEKYGDASASVVIEEFLEGEEISLMAFVNGETVYPMVIAQDHKRAYDGDKGPNTGGMGAYSPVPQIPTEVIEQSVETIVLPVAKAMVKEGRSFTGILYAGLILTKQGPKVIEFNARFGDPETEVVLPRLESNLAEVMISILKEEPVSLKWSPNAVVGVVLAANGYPETPEKGAVISGLEEIDKDTMVFHAGTKLQNNQFVTNGGRVLLVASQGESIESACNEVYKQIEKIQSNGLFYRHDIAHKALKVNQ</sequence>
<accession>A0A940SK07</accession>
<feature type="domain" description="ATP-grasp" evidence="16">
    <location>
        <begin position="107"/>
        <end position="313"/>
    </location>
</feature>
<keyword evidence="8 14" id="KW-0658">Purine biosynthesis</keyword>
<dbReference type="EMBL" id="JAGIYQ010000008">
    <property type="protein sequence ID" value="MBP0726001.1"/>
    <property type="molecule type" value="Genomic_DNA"/>
</dbReference>
<dbReference type="InterPro" id="IPR037123">
    <property type="entry name" value="PRibGlycinamide_synth_C_sf"/>
</dbReference>
<evidence type="ECO:0000256" key="4">
    <source>
        <dbReference type="ARBA" id="ARBA00013255"/>
    </source>
</evidence>
<dbReference type="PROSITE" id="PS50975">
    <property type="entry name" value="ATP_GRASP"/>
    <property type="match status" value="1"/>
</dbReference>
<proteinExistence type="inferred from homology"/>
<evidence type="ECO:0000259" key="16">
    <source>
        <dbReference type="PROSITE" id="PS50975"/>
    </source>
</evidence>
<dbReference type="PANTHER" id="PTHR43472:SF1">
    <property type="entry name" value="PHOSPHORIBOSYLAMINE--GLYCINE LIGASE, CHLOROPLASTIC"/>
    <property type="match status" value="1"/>
</dbReference>
<evidence type="ECO:0000256" key="13">
    <source>
        <dbReference type="ARBA" id="ARBA00042864"/>
    </source>
</evidence>
<dbReference type="PANTHER" id="PTHR43472">
    <property type="entry name" value="PHOSPHORIBOSYLAMINE--GLYCINE LIGASE"/>
    <property type="match status" value="1"/>
</dbReference>
<dbReference type="Pfam" id="PF01071">
    <property type="entry name" value="GARS_A"/>
    <property type="match status" value="1"/>
</dbReference>
<evidence type="ECO:0000256" key="15">
    <source>
        <dbReference type="PROSITE-ProRule" id="PRU00409"/>
    </source>
</evidence>
<dbReference type="GO" id="GO:0004637">
    <property type="term" value="F:phosphoribosylamine-glycine ligase activity"/>
    <property type="evidence" value="ECO:0007669"/>
    <property type="project" value="UniProtKB-UniRule"/>
</dbReference>
<dbReference type="Gene3D" id="3.40.50.20">
    <property type="match status" value="1"/>
</dbReference>
<gene>
    <name evidence="14 17" type="primary">purD</name>
    <name evidence="17" type="ORF">J5Y03_12540</name>
</gene>
<dbReference type="SMART" id="SM01209">
    <property type="entry name" value="GARS_A"/>
    <property type="match status" value="1"/>
</dbReference>
<dbReference type="SUPFAM" id="SSF51246">
    <property type="entry name" value="Rudiment single hybrid motif"/>
    <property type="match status" value="1"/>
</dbReference>
<dbReference type="PROSITE" id="PS00184">
    <property type="entry name" value="GARS"/>
    <property type="match status" value="1"/>
</dbReference>
<keyword evidence="7 15" id="KW-0547">Nucleotide-binding</keyword>
<evidence type="ECO:0000256" key="6">
    <source>
        <dbReference type="ARBA" id="ARBA00022723"/>
    </source>
</evidence>
<evidence type="ECO:0000256" key="5">
    <source>
        <dbReference type="ARBA" id="ARBA00022598"/>
    </source>
</evidence>
<dbReference type="RefSeq" id="WP_209406167.1">
    <property type="nucleotide sequence ID" value="NZ_JAGIYQ010000008.1"/>
</dbReference>
<dbReference type="GO" id="GO:0006189">
    <property type="term" value="P:'de novo' IMP biosynthetic process"/>
    <property type="evidence" value="ECO:0007669"/>
    <property type="project" value="UniProtKB-UniRule"/>
</dbReference>
<dbReference type="InterPro" id="IPR020561">
    <property type="entry name" value="PRibGlycinamid_synth_ATP-grasp"/>
</dbReference>
<comment type="similarity">
    <text evidence="11 14">Belongs to the GARS family.</text>
</comment>
<dbReference type="InterPro" id="IPR011054">
    <property type="entry name" value="Rudment_hybrid_motif"/>
</dbReference>
<evidence type="ECO:0000256" key="11">
    <source>
        <dbReference type="ARBA" id="ARBA00038345"/>
    </source>
</evidence>
<comment type="pathway">
    <text evidence="3 14">Purine metabolism; IMP biosynthesis via de novo pathway; N(1)-(5-phospho-D-ribosyl)glycinamide from 5-phospho-alpha-D-ribose 1-diphosphate: step 2/2.</text>
</comment>
<dbReference type="HAMAP" id="MF_00138">
    <property type="entry name" value="GARS"/>
    <property type="match status" value="1"/>
</dbReference>
<dbReference type="InterPro" id="IPR020559">
    <property type="entry name" value="PRibGlycinamide_synth_CS"/>
</dbReference>
<evidence type="ECO:0000256" key="12">
    <source>
        <dbReference type="ARBA" id="ARBA00042242"/>
    </source>
</evidence>
<dbReference type="FunFam" id="3.30.1490.20:FF:000006">
    <property type="entry name" value="phosphoribosylamine--glycine ligase, chloroplastic-like"/>
    <property type="match status" value="1"/>
</dbReference>
<dbReference type="SMART" id="SM01210">
    <property type="entry name" value="GARS_C"/>
    <property type="match status" value="1"/>
</dbReference>
<dbReference type="InterPro" id="IPR020562">
    <property type="entry name" value="PRibGlycinamide_synth_N"/>
</dbReference>